<feature type="compositionally biased region" description="Low complexity" evidence="1">
    <location>
        <begin position="170"/>
        <end position="179"/>
    </location>
</feature>
<reference evidence="2" key="1">
    <citation type="journal article" date="2014" name="Genome Announc.">
        <title>Draft genome sequence of Rhodosporidium toruloides CECT1137, an oleaginous yeast of biotechnological interest.</title>
        <authorList>
            <person name="Morin N."/>
            <person name="Calcas X."/>
            <person name="Devillers H."/>
            <person name="Durrens P."/>
            <person name="Sherman D.J."/>
            <person name="Nicaud J.-M."/>
            <person name="Neuveglise C."/>
        </authorList>
    </citation>
    <scope>NUCLEOTIDE SEQUENCE</scope>
    <source>
        <strain evidence="2">CECT1137</strain>
    </source>
</reference>
<dbReference type="AlphaFoldDB" id="A0A061AYV8"/>
<feature type="compositionally biased region" description="Low complexity" evidence="1">
    <location>
        <begin position="61"/>
        <end position="73"/>
    </location>
</feature>
<feature type="compositionally biased region" description="Low complexity" evidence="1">
    <location>
        <begin position="32"/>
        <end position="47"/>
    </location>
</feature>
<sequence length="185" mass="20112">MCTTRKITTCVHLRVPPNTPASGCVFTTGTASPMSPTSPVVESTSSSGRRRPCTCSDGNLRRSTTRTTTTLPRPRLPPNPTVTLPSTLRPTPTNRHIGQRRPRPIRTATIRRPSTLRRSLPSRLTSPITAEHPSTPARPPSLSHTRPTPAEDQAAQPRSTTEPLLRARHTTASARATARASRHQS</sequence>
<feature type="compositionally biased region" description="Low complexity" evidence="1">
    <location>
        <begin position="105"/>
        <end position="128"/>
    </location>
</feature>
<gene>
    <name evidence="2" type="ORF">RHTO0S_07e04830g</name>
</gene>
<accession>A0A061AYV8</accession>
<proteinExistence type="predicted"/>
<dbReference type="EMBL" id="LK052942">
    <property type="protein sequence ID" value="CDR42855.1"/>
    <property type="molecule type" value="Genomic_DNA"/>
</dbReference>
<organism evidence="2">
    <name type="scientific">Rhodotorula toruloides</name>
    <name type="common">Yeast</name>
    <name type="synonym">Rhodosporidium toruloides</name>
    <dbReference type="NCBI Taxonomy" id="5286"/>
    <lineage>
        <taxon>Eukaryota</taxon>
        <taxon>Fungi</taxon>
        <taxon>Dikarya</taxon>
        <taxon>Basidiomycota</taxon>
        <taxon>Pucciniomycotina</taxon>
        <taxon>Microbotryomycetes</taxon>
        <taxon>Sporidiobolales</taxon>
        <taxon>Sporidiobolaceae</taxon>
        <taxon>Rhodotorula</taxon>
    </lineage>
</organism>
<evidence type="ECO:0000256" key="1">
    <source>
        <dbReference type="SAM" id="MobiDB-lite"/>
    </source>
</evidence>
<feature type="region of interest" description="Disordered" evidence="1">
    <location>
        <begin position="31"/>
        <end position="185"/>
    </location>
</feature>
<feature type="compositionally biased region" description="Polar residues" evidence="1">
    <location>
        <begin position="86"/>
        <end position="96"/>
    </location>
</feature>
<evidence type="ECO:0000313" key="2">
    <source>
        <dbReference type="EMBL" id="CDR42855.1"/>
    </source>
</evidence>
<name>A0A061AYV8_RHOTO</name>
<protein>
    <submittedName>
        <fullName evidence="2">RHTO0S07e04830g1_1</fullName>
    </submittedName>
</protein>